<sequence>MSFSLPKVDQRIPGLFCPGELVAKVPAMDDLRGHHMYAFRIGDEWITAIFEPKNKAFTWRAMRAGIVGSGGKSGLVAYLAGLREKVAA</sequence>
<keyword evidence="2" id="KW-1185">Reference proteome</keyword>
<keyword evidence="1" id="KW-0614">Plasmid</keyword>
<dbReference type="AlphaFoldDB" id="A0A3G8YJ65"/>
<proteinExistence type="predicted"/>
<dbReference type="KEGG" id="dph:EHF33_20580"/>
<name>A0A3G8YJ65_9DEIO</name>
<protein>
    <submittedName>
        <fullName evidence="1">Uncharacterized protein</fullName>
    </submittedName>
</protein>
<reference evidence="1 2" key="1">
    <citation type="submission" date="2018-11" db="EMBL/GenBank/DDBJ databases">
        <title>Deinococcus shelandsis sp. nov., isolated from South Shetland Islands soil of Antarctica.</title>
        <authorList>
            <person name="Tian J."/>
        </authorList>
    </citation>
    <scope>NUCLEOTIDE SEQUENCE [LARGE SCALE GENOMIC DNA]</scope>
    <source>
        <strain evidence="1 2">S14-83T</strain>
        <plasmid evidence="1 2">unnamed4</plasmid>
    </source>
</reference>
<dbReference type="Proteomes" id="UP000276417">
    <property type="component" value="Plasmid unnamed4"/>
</dbReference>
<geneLocation type="plasmid" evidence="1 2">
    <name>unnamed4</name>
</geneLocation>
<dbReference type="RefSeq" id="WP_124875787.1">
    <property type="nucleotide sequence ID" value="NZ_CP034188.1"/>
</dbReference>
<accession>A0A3G8YJ65</accession>
<gene>
    <name evidence="1" type="ORF">EHF33_20580</name>
</gene>
<evidence type="ECO:0000313" key="2">
    <source>
        <dbReference type="Proteomes" id="UP000276417"/>
    </source>
</evidence>
<dbReference type="OrthoDB" id="359066at2"/>
<evidence type="ECO:0000313" key="1">
    <source>
        <dbReference type="EMBL" id="AZI45308.1"/>
    </source>
</evidence>
<organism evidence="1 2">
    <name type="scientific">Deinococcus psychrotolerans</name>
    <dbReference type="NCBI Taxonomy" id="2489213"/>
    <lineage>
        <taxon>Bacteria</taxon>
        <taxon>Thermotogati</taxon>
        <taxon>Deinococcota</taxon>
        <taxon>Deinococci</taxon>
        <taxon>Deinococcales</taxon>
        <taxon>Deinococcaceae</taxon>
        <taxon>Deinococcus</taxon>
    </lineage>
</organism>
<dbReference type="EMBL" id="CP034188">
    <property type="protein sequence ID" value="AZI45308.1"/>
    <property type="molecule type" value="Genomic_DNA"/>
</dbReference>